<evidence type="ECO:0000256" key="4">
    <source>
        <dbReference type="ARBA" id="ARBA00022771"/>
    </source>
</evidence>
<feature type="region of interest" description="Disordered" evidence="8">
    <location>
        <begin position="73"/>
        <end position="130"/>
    </location>
</feature>
<dbReference type="GO" id="GO:0000981">
    <property type="term" value="F:DNA-binding transcription factor activity, RNA polymerase II-specific"/>
    <property type="evidence" value="ECO:0007669"/>
    <property type="project" value="InterPro"/>
</dbReference>
<gene>
    <name evidence="10" type="ORF">PHISCL_02220</name>
</gene>
<dbReference type="PROSITE" id="PS50157">
    <property type="entry name" value="ZINC_FINGER_C2H2_2"/>
    <property type="match status" value="1"/>
</dbReference>
<dbReference type="GO" id="GO:0000978">
    <property type="term" value="F:RNA polymerase II cis-regulatory region sequence-specific DNA binding"/>
    <property type="evidence" value="ECO:0007669"/>
    <property type="project" value="InterPro"/>
</dbReference>
<feature type="domain" description="C2H2-type" evidence="9">
    <location>
        <begin position="18"/>
        <end position="42"/>
    </location>
</feature>
<dbReference type="EMBL" id="MVGC01000047">
    <property type="protein sequence ID" value="RJE25464.1"/>
    <property type="molecule type" value="Genomic_DNA"/>
</dbReference>
<reference evidence="11" key="1">
    <citation type="submission" date="2017-02" db="EMBL/GenBank/DDBJ databases">
        <authorList>
            <person name="Tafer H."/>
            <person name="Lopandic K."/>
        </authorList>
    </citation>
    <scope>NUCLEOTIDE SEQUENCE [LARGE SCALE GENOMIC DNA]</scope>
    <source>
        <strain evidence="11">CBS 366.77</strain>
    </source>
</reference>
<dbReference type="SMART" id="SM00355">
    <property type="entry name" value="ZnF_C2H2"/>
    <property type="match status" value="2"/>
</dbReference>
<dbReference type="AlphaFoldDB" id="A0A3A3A1A1"/>
<evidence type="ECO:0000313" key="10">
    <source>
        <dbReference type="EMBL" id="RJE25464.1"/>
    </source>
</evidence>
<dbReference type="InterPro" id="IPR051059">
    <property type="entry name" value="VerF-like"/>
</dbReference>
<dbReference type="OrthoDB" id="1405595at2759"/>
<feature type="compositionally biased region" description="Polar residues" evidence="8">
    <location>
        <begin position="334"/>
        <end position="346"/>
    </location>
</feature>
<evidence type="ECO:0000256" key="8">
    <source>
        <dbReference type="SAM" id="MobiDB-lite"/>
    </source>
</evidence>
<dbReference type="InterPro" id="IPR013087">
    <property type="entry name" value="Znf_C2H2_type"/>
</dbReference>
<dbReference type="SUPFAM" id="SSF57667">
    <property type="entry name" value="beta-beta-alpha zinc fingers"/>
    <property type="match status" value="1"/>
</dbReference>
<dbReference type="PROSITE" id="PS00028">
    <property type="entry name" value="ZINC_FINGER_C2H2_1"/>
    <property type="match status" value="2"/>
</dbReference>
<dbReference type="STRING" id="2070753.A0A3A3A1A1"/>
<keyword evidence="2" id="KW-0479">Metal-binding</keyword>
<proteinExistence type="predicted"/>
<keyword evidence="6" id="KW-0539">Nucleus</keyword>
<comment type="caution">
    <text evidence="10">The sequence shown here is derived from an EMBL/GenBank/DDBJ whole genome shotgun (WGS) entry which is preliminary data.</text>
</comment>
<evidence type="ECO:0000256" key="2">
    <source>
        <dbReference type="ARBA" id="ARBA00022723"/>
    </source>
</evidence>
<feature type="compositionally biased region" description="Low complexity" evidence="8">
    <location>
        <begin position="108"/>
        <end position="120"/>
    </location>
</feature>
<evidence type="ECO:0000256" key="7">
    <source>
        <dbReference type="PROSITE-ProRule" id="PRU00042"/>
    </source>
</evidence>
<dbReference type="PANTHER" id="PTHR40626:SF18">
    <property type="entry name" value="NICOTINATE CATABOLISM CLUSTER-SPECIFIC TRANSCRIPTION FACTOR"/>
    <property type="match status" value="1"/>
</dbReference>
<keyword evidence="11" id="KW-1185">Reference proteome</keyword>
<dbReference type="InterPro" id="IPR036236">
    <property type="entry name" value="Znf_C2H2_sf"/>
</dbReference>
<feature type="compositionally biased region" description="Polar residues" evidence="8">
    <location>
        <begin position="262"/>
        <end position="275"/>
    </location>
</feature>
<dbReference type="GO" id="GO:0006351">
    <property type="term" value="P:DNA-templated transcription"/>
    <property type="evidence" value="ECO:0007669"/>
    <property type="project" value="InterPro"/>
</dbReference>
<feature type="compositionally biased region" description="Polar residues" evidence="8">
    <location>
        <begin position="300"/>
        <end position="318"/>
    </location>
</feature>
<evidence type="ECO:0000256" key="3">
    <source>
        <dbReference type="ARBA" id="ARBA00022737"/>
    </source>
</evidence>
<dbReference type="CDD" id="cd12148">
    <property type="entry name" value="fungal_TF_MHR"/>
    <property type="match status" value="1"/>
</dbReference>
<evidence type="ECO:0000313" key="11">
    <source>
        <dbReference type="Proteomes" id="UP000266188"/>
    </source>
</evidence>
<dbReference type="InterPro" id="IPR007219">
    <property type="entry name" value="XnlR_reg_dom"/>
</dbReference>
<dbReference type="GO" id="GO:0008270">
    <property type="term" value="F:zinc ion binding"/>
    <property type="evidence" value="ECO:0007669"/>
    <property type="project" value="UniProtKB-KW"/>
</dbReference>
<evidence type="ECO:0000256" key="6">
    <source>
        <dbReference type="ARBA" id="ARBA00023242"/>
    </source>
</evidence>
<dbReference type="Proteomes" id="UP000266188">
    <property type="component" value="Unassembled WGS sequence"/>
</dbReference>
<organism evidence="10 11">
    <name type="scientific">Aspergillus sclerotialis</name>
    <dbReference type="NCBI Taxonomy" id="2070753"/>
    <lineage>
        <taxon>Eukaryota</taxon>
        <taxon>Fungi</taxon>
        <taxon>Dikarya</taxon>
        <taxon>Ascomycota</taxon>
        <taxon>Pezizomycotina</taxon>
        <taxon>Eurotiomycetes</taxon>
        <taxon>Eurotiomycetidae</taxon>
        <taxon>Eurotiales</taxon>
        <taxon>Aspergillaceae</taxon>
        <taxon>Aspergillus</taxon>
        <taxon>Aspergillus subgen. Polypaecilum</taxon>
    </lineage>
</organism>
<dbReference type="GO" id="GO:0005634">
    <property type="term" value="C:nucleus"/>
    <property type="evidence" value="ECO:0007669"/>
    <property type="project" value="UniProtKB-SubCell"/>
</dbReference>
<protein>
    <recommendedName>
        <fullName evidence="9">C2H2-type domain-containing protein</fullName>
    </recommendedName>
</protein>
<dbReference type="PANTHER" id="PTHR40626">
    <property type="entry name" value="MIP31509P"/>
    <property type="match status" value="1"/>
</dbReference>
<keyword evidence="3" id="KW-0677">Repeat</keyword>
<dbReference type="Pfam" id="PF00096">
    <property type="entry name" value="zf-C2H2"/>
    <property type="match status" value="2"/>
</dbReference>
<feature type="region of interest" description="Disordered" evidence="8">
    <location>
        <begin position="259"/>
        <end position="360"/>
    </location>
</feature>
<keyword evidence="4 7" id="KW-0863">Zinc-finger</keyword>
<comment type="subcellular location">
    <subcellularLocation>
        <location evidence="1">Nucleus</location>
    </subcellularLocation>
</comment>
<evidence type="ECO:0000256" key="5">
    <source>
        <dbReference type="ARBA" id="ARBA00022833"/>
    </source>
</evidence>
<dbReference type="Pfam" id="PF04082">
    <property type="entry name" value="Fungal_trans"/>
    <property type="match status" value="1"/>
</dbReference>
<evidence type="ECO:0000259" key="9">
    <source>
        <dbReference type="PROSITE" id="PS50157"/>
    </source>
</evidence>
<accession>A0A3A3A1A1</accession>
<dbReference type="Gene3D" id="3.30.160.60">
    <property type="entry name" value="Classic Zinc Finger"/>
    <property type="match status" value="1"/>
</dbReference>
<dbReference type="GO" id="GO:0000785">
    <property type="term" value="C:chromatin"/>
    <property type="evidence" value="ECO:0007669"/>
    <property type="project" value="TreeGrafter"/>
</dbReference>
<keyword evidence="5" id="KW-0862">Zinc</keyword>
<name>A0A3A3A1A1_9EURO</name>
<evidence type="ECO:0000256" key="1">
    <source>
        <dbReference type="ARBA" id="ARBA00004123"/>
    </source>
</evidence>
<sequence>MGNRSDPRGKVPSTDRSFECTHAGCNKRFTRAEHLQRHALNHQPGGDACPQCYAHFKRPDLLKRHMERHRRKDIEAGGPGCGILDTRKRSWKAPDGSVVEKRPCIRCQPEAQQVPSPESSEPSEHLERHVPDTEHWAHEEQLGSELRGQQPGDLGPPGHNDLPLHLDTVPQIEYAFQPELAQQNNRTEIDQSWADSIDPSLDSNLLTGAMLDVAQLDFDQIFQPDTASSFNMPYTTALDYNWLFDVKGNPTSFIALPDKQPQIGQGPSFPNTSYTLPPDPLNNPQFLSEESNFEDHSMHQPGSQPIHRSTLVASSNIIKPSRNAKRRDGGKALTGQNSSPDQLSSNEMERPFSFLTNNPPIPQINEQIQKRLLDLVEATKPCLPDSSSIWEDPLLSVHALQEYLRLFFTRFNTAYPLIHLPTFDIGHAEPLLLLSVVLLGATYSSREAHQLAIRIHDVMRPSIFAHAGFSPRPELWTFQTILLVECFGKSRAGQKQQDMSHLFHGLLINLIRRSDCQSVRPLGPPSSPSDRDQALWDAWRRWSVAEQKKRQALPTPIYPVRG</sequence>